<organism evidence="3 4">
    <name type="scientific">Biomphalaria pfeifferi</name>
    <name type="common">Bloodfluke planorb</name>
    <name type="synonym">Freshwater snail</name>
    <dbReference type="NCBI Taxonomy" id="112525"/>
    <lineage>
        <taxon>Eukaryota</taxon>
        <taxon>Metazoa</taxon>
        <taxon>Spiralia</taxon>
        <taxon>Lophotrochozoa</taxon>
        <taxon>Mollusca</taxon>
        <taxon>Gastropoda</taxon>
        <taxon>Heterobranchia</taxon>
        <taxon>Euthyneura</taxon>
        <taxon>Panpulmonata</taxon>
        <taxon>Hygrophila</taxon>
        <taxon>Lymnaeoidea</taxon>
        <taxon>Planorbidae</taxon>
        <taxon>Biomphalaria</taxon>
    </lineage>
</organism>
<comment type="caution">
    <text evidence="3">The sequence shown here is derived from an EMBL/GenBank/DDBJ whole genome shotgun (WGS) entry which is preliminary data.</text>
</comment>
<dbReference type="EMBL" id="JASAOG010000168">
    <property type="protein sequence ID" value="KAK0046267.1"/>
    <property type="molecule type" value="Genomic_DNA"/>
</dbReference>
<dbReference type="Gene3D" id="4.10.530.10">
    <property type="entry name" value="Gamma-fibrinogen Carboxyl Terminal Fragment, domain 2"/>
    <property type="match status" value="1"/>
</dbReference>
<evidence type="ECO:0000256" key="1">
    <source>
        <dbReference type="ARBA" id="ARBA00023157"/>
    </source>
</evidence>
<name>A0AAD8B2G0_BIOPF</name>
<dbReference type="CDD" id="cd00087">
    <property type="entry name" value="FReD"/>
    <property type="match status" value="1"/>
</dbReference>
<dbReference type="Gene3D" id="2.170.300.10">
    <property type="entry name" value="Tie2 ligand-binding domain superfamily"/>
    <property type="match status" value="2"/>
</dbReference>
<evidence type="ECO:0000259" key="2">
    <source>
        <dbReference type="PROSITE" id="PS51406"/>
    </source>
</evidence>
<dbReference type="InterPro" id="IPR002181">
    <property type="entry name" value="Fibrinogen_a/b/g_C_dom"/>
</dbReference>
<dbReference type="PROSITE" id="PS51406">
    <property type="entry name" value="FIBRINOGEN_C_2"/>
    <property type="match status" value="1"/>
</dbReference>
<dbReference type="Pfam" id="PF00147">
    <property type="entry name" value="Fibrinogen_C"/>
    <property type="match status" value="1"/>
</dbReference>
<reference evidence="3" key="1">
    <citation type="journal article" date="2023" name="PLoS Negl. Trop. Dis.">
        <title>A genome sequence for Biomphalaria pfeifferi, the major vector snail for the human-infecting parasite Schistosoma mansoni.</title>
        <authorList>
            <person name="Bu L."/>
            <person name="Lu L."/>
            <person name="Laidemitt M.R."/>
            <person name="Zhang S.M."/>
            <person name="Mutuku M."/>
            <person name="Mkoji G."/>
            <person name="Steinauer M."/>
            <person name="Loker E.S."/>
        </authorList>
    </citation>
    <scope>NUCLEOTIDE SEQUENCE</scope>
    <source>
        <strain evidence="3">KasaAsao</strain>
    </source>
</reference>
<keyword evidence="4" id="KW-1185">Reference proteome</keyword>
<dbReference type="PANTHER" id="PTHR19143">
    <property type="entry name" value="FIBRINOGEN/TENASCIN/ANGIOPOEITIN"/>
    <property type="match status" value="1"/>
</dbReference>
<dbReference type="InterPro" id="IPR036056">
    <property type="entry name" value="Fibrinogen-like_C"/>
</dbReference>
<dbReference type="PROSITE" id="PS00514">
    <property type="entry name" value="FIBRINOGEN_C_1"/>
    <property type="match status" value="1"/>
</dbReference>
<dbReference type="InterPro" id="IPR050373">
    <property type="entry name" value="Fibrinogen_C-term_domain"/>
</dbReference>
<dbReference type="InterPro" id="IPR014716">
    <property type="entry name" value="Fibrinogen_a/b/g_C_1"/>
</dbReference>
<dbReference type="SMART" id="SM00186">
    <property type="entry name" value="FBG"/>
    <property type="match status" value="1"/>
</dbReference>
<evidence type="ECO:0000313" key="3">
    <source>
        <dbReference type="EMBL" id="KAK0046267.1"/>
    </source>
</evidence>
<dbReference type="AlphaFoldDB" id="A0AAD8B2G0"/>
<dbReference type="GO" id="GO:0007160">
    <property type="term" value="P:cell-matrix adhesion"/>
    <property type="evidence" value="ECO:0007669"/>
    <property type="project" value="TreeGrafter"/>
</dbReference>
<accession>A0AAD8B2G0</accession>
<dbReference type="Gene3D" id="3.90.215.10">
    <property type="entry name" value="Gamma Fibrinogen, chain A, domain 1"/>
    <property type="match status" value="1"/>
</dbReference>
<dbReference type="GO" id="GO:1990138">
    <property type="term" value="P:neuron projection extension"/>
    <property type="evidence" value="ECO:0007669"/>
    <property type="project" value="TreeGrafter"/>
</dbReference>
<sequence length="681" mass="77504">MLKQIRTRSQIVSFRHIGKFWNLCQLIQRLQIKMGWLMLISLLGLIYNTACQGACPGGWFGPKCQFQCHCQIKCDSTGECQHKLCSIGWFGYKCQYQDFVSHFKVPVSEIKSQLSRWSNGDDSDCIEDERIKIIKIHLKATIYFTWISLTVKNTALLTRFRLTLLNKTRRWDCEKLTFAFIDKDTVNIRCNGRELVNKIILKGDGLATLCSIHVSGGRNMALKQRVTTDLNQVIPDFTLIADGNIDTNLEESCTSVGDVKMLPSKSWTLTFEEPVVASSIEILSKGNFTRSGNLFLETFDQNKVVLFNIKDPYNVQLYPYHHKAPISGITVMYKKSNSRYLILSLCEVSVYGECVPGRWGLDCQQSCGSKCPSSCNEFDGTCPTGCLGYKDGPSCSKKCEQDTWGVNCQEKCSEKCAFNMCARRNGLCSAGCNAYSDPPYCTQDCKEEHYGRDCLCDGKDRTEACNPEITGKVTVFTKRPSSCRDVISTHERVVVRLVSGLKVMCDTKSFGGGWIIFQRRINGKVSFFRGWDEYRDGFGDFDIGEFYLGNENIFKLTSRRRYELRVDLQFGKRNYSVPFSKFRILSEREKYKLKIESTAPYSNSLTYHNDMKFSTFDSDNDLDTGVNCASVFTAGWWYRSCHTSNLNGLWGNSEFGFGLNWKSITNTSSFATFTEMKIREV</sequence>
<dbReference type="InterPro" id="IPR020837">
    <property type="entry name" value="Fibrinogen_CS"/>
</dbReference>
<proteinExistence type="predicted"/>
<evidence type="ECO:0000313" key="4">
    <source>
        <dbReference type="Proteomes" id="UP001233172"/>
    </source>
</evidence>
<dbReference type="GO" id="GO:0005615">
    <property type="term" value="C:extracellular space"/>
    <property type="evidence" value="ECO:0007669"/>
    <property type="project" value="TreeGrafter"/>
</dbReference>
<dbReference type="Proteomes" id="UP001233172">
    <property type="component" value="Unassembled WGS sequence"/>
</dbReference>
<dbReference type="Gene3D" id="2.60.120.260">
    <property type="entry name" value="Galactose-binding domain-like"/>
    <property type="match status" value="1"/>
</dbReference>
<protein>
    <submittedName>
        <fullName evidence="3">BpFReM2</fullName>
    </submittedName>
</protein>
<dbReference type="SUPFAM" id="SSF56496">
    <property type="entry name" value="Fibrinogen C-terminal domain-like"/>
    <property type="match status" value="1"/>
</dbReference>
<keyword evidence="1" id="KW-1015">Disulfide bond</keyword>
<dbReference type="GO" id="GO:0005178">
    <property type="term" value="F:integrin binding"/>
    <property type="evidence" value="ECO:0007669"/>
    <property type="project" value="TreeGrafter"/>
</dbReference>
<feature type="domain" description="Fibrinogen C-terminal" evidence="2">
    <location>
        <begin position="474"/>
        <end position="681"/>
    </location>
</feature>
<reference evidence="3" key="2">
    <citation type="submission" date="2023-04" db="EMBL/GenBank/DDBJ databases">
        <authorList>
            <person name="Bu L."/>
            <person name="Lu L."/>
            <person name="Laidemitt M.R."/>
            <person name="Zhang S.M."/>
            <person name="Mutuku M."/>
            <person name="Mkoji G."/>
            <person name="Steinauer M."/>
            <person name="Loker E.S."/>
        </authorList>
    </citation>
    <scope>NUCLEOTIDE SEQUENCE</scope>
    <source>
        <strain evidence="3">KasaAsao</strain>
        <tissue evidence="3">Whole Snail</tissue>
    </source>
</reference>
<gene>
    <name evidence="3" type="ORF">Bpfe_024321</name>
</gene>
<dbReference type="PANTHER" id="PTHR19143:SF348">
    <property type="entry name" value="TENASCIN-N"/>
    <property type="match status" value="1"/>
</dbReference>